<evidence type="ECO:0000259" key="8">
    <source>
        <dbReference type="PROSITE" id="PS51194"/>
    </source>
</evidence>
<evidence type="ECO:0000256" key="1">
    <source>
        <dbReference type="ARBA" id="ARBA00022741"/>
    </source>
</evidence>
<reference evidence="10 11" key="1">
    <citation type="journal article" date="2014" name="Genome Announc.">
        <title>Genome Sequence of Youngiibacter fragilis, the Type Strain of the Genus Youngiibacter.</title>
        <authorList>
            <person name="Wawrik C.B."/>
            <person name="Callaghan A.V."/>
            <person name="Stamps B.W."/>
            <person name="Wawrik B."/>
        </authorList>
    </citation>
    <scope>NUCLEOTIDE SEQUENCE [LARGE SCALE GENOMIC DNA]</scope>
    <source>
        <strain evidence="10 11">232.1</strain>
    </source>
</reference>
<dbReference type="InterPro" id="IPR044742">
    <property type="entry name" value="DEAD/DEAH_RhlB"/>
</dbReference>
<feature type="domain" description="Helicase ATP-binding" evidence="7">
    <location>
        <begin position="34"/>
        <end position="204"/>
    </location>
</feature>
<dbReference type="PANTHER" id="PTHR47959">
    <property type="entry name" value="ATP-DEPENDENT RNA HELICASE RHLE-RELATED"/>
    <property type="match status" value="1"/>
</dbReference>
<dbReference type="SUPFAM" id="SSF52540">
    <property type="entry name" value="P-loop containing nucleoside triphosphate hydrolases"/>
    <property type="match status" value="1"/>
</dbReference>
<feature type="domain" description="Helicase C-terminal" evidence="8">
    <location>
        <begin position="226"/>
        <end position="373"/>
    </location>
</feature>
<dbReference type="AlphaFoldDB" id="V7I102"/>
<keyword evidence="4" id="KW-0067">ATP-binding</keyword>
<dbReference type="PATRIC" id="fig|994573.3.peg.3114"/>
<dbReference type="OrthoDB" id="9805696at2"/>
<dbReference type="Pfam" id="PF00270">
    <property type="entry name" value="DEAD"/>
    <property type="match status" value="1"/>
</dbReference>
<evidence type="ECO:0000313" key="11">
    <source>
        <dbReference type="Proteomes" id="UP000017747"/>
    </source>
</evidence>
<dbReference type="InterPro" id="IPR014001">
    <property type="entry name" value="Helicase_ATP-bd"/>
</dbReference>
<dbReference type="EMBL" id="AXUN02000206">
    <property type="protein sequence ID" value="ETA79543.1"/>
    <property type="molecule type" value="Genomic_DNA"/>
</dbReference>
<evidence type="ECO:0000256" key="6">
    <source>
        <dbReference type="PROSITE-ProRule" id="PRU00552"/>
    </source>
</evidence>
<dbReference type="GO" id="GO:0016787">
    <property type="term" value="F:hydrolase activity"/>
    <property type="evidence" value="ECO:0007669"/>
    <property type="project" value="UniProtKB-KW"/>
</dbReference>
<evidence type="ECO:0000259" key="9">
    <source>
        <dbReference type="PROSITE" id="PS51195"/>
    </source>
</evidence>
<keyword evidence="3 10" id="KW-0347">Helicase</keyword>
<dbReference type="GO" id="GO:0003724">
    <property type="term" value="F:RNA helicase activity"/>
    <property type="evidence" value="ECO:0007669"/>
    <property type="project" value="InterPro"/>
</dbReference>
<protein>
    <submittedName>
        <fullName evidence="10">RNA helicase</fullName>
    </submittedName>
</protein>
<feature type="domain" description="DEAD-box RNA helicase Q" evidence="9">
    <location>
        <begin position="3"/>
        <end position="31"/>
    </location>
</feature>
<dbReference type="GO" id="GO:0003676">
    <property type="term" value="F:nucleic acid binding"/>
    <property type="evidence" value="ECO:0007669"/>
    <property type="project" value="InterPro"/>
</dbReference>
<dbReference type="PROSITE" id="PS51194">
    <property type="entry name" value="HELICASE_CTER"/>
    <property type="match status" value="1"/>
</dbReference>
<dbReference type="InterPro" id="IPR005580">
    <property type="entry name" value="DbpA/CsdA_RNA-bd_dom"/>
</dbReference>
<dbReference type="RefSeq" id="WP_023384171.1">
    <property type="nucleotide sequence ID" value="NZ_AXUN02000206.1"/>
</dbReference>
<dbReference type="PROSITE" id="PS51195">
    <property type="entry name" value="Q_MOTIF"/>
    <property type="match status" value="1"/>
</dbReference>
<evidence type="ECO:0000256" key="3">
    <source>
        <dbReference type="ARBA" id="ARBA00022806"/>
    </source>
</evidence>
<evidence type="ECO:0000313" key="10">
    <source>
        <dbReference type="EMBL" id="ETA79543.1"/>
    </source>
</evidence>
<comment type="similarity">
    <text evidence="5">Belongs to the DEAD box helicase family.</text>
</comment>
<dbReference type="InterPro" id="IPR027417">
    <property type="entry name" value="P-loop_NTPase"/>
</dbReference>
<dbReference type="Gene3D" id="3.30.70.330">
    <property type="match status" value="1"/>
</dbReference>
<comment type="caution">
    <text evidence="10">The sequence shown here is derived from an EMBL/GenBank/DDBJ whole genome shotgun (WGS) entry which is preliminary data.</text>
</comment>
<dbReference type="SMART" id="SM00490">
    <property type="entry name" value="HELICc"/>
    <property type="match status" value="1"/>
</dbReference>
<evidence type="ECO:0000259" key="7">
    <source>
        <dbReference type="PROSITE" id="PS51192"/>
    </source>
</evidence>
<dbReference type="InterPro" id="IPR001650">
    <property type="entry name" value="Helicase_C-like"/>
</dbReference>
<dbReference type="CDD" id="cd18787">
    <property type="entry name" value="SF2_C_DEAD"/>
    <property type="match status" value="1"/>
</dbReference>
<proteinExistence type="inferred from homology"/>
<keyword evidence="11" id="KW-1185">Reference proteome</keyword>
<dbReference type="Gene3D" id="3.40.50.300">
    <property type="entry name" value="P-loop containing nucleotide triphosphate hydrolases"/>
    <property type="match status" value="2"/>
</dbReference>
<dbReference type="Pfam" id="PF03880">
    <property type="entry name" value="DbpA"/>
    <property type="match status" value="1"/>
</dbReference>
<dbReference type="InterPro" id="IPR014014">
    <property type="entry name" value="RNA_helicase_DEAD_Q_motif"/>
</dbReference>
<organism evidence="10 11">
    <name type="scientific">Youngiibacter fragilis 232.1</name>
    <dbReference type="NCBI Taxonomy" id="994573"/>
    <lineage>
        <taxon>Bacteria</taxon>
        <taxon>Bacillati</taxon>
        <taxon>Bacillota</taxon>
        <taxon>Clostridia</taxon>
        <taxon>Eubacteriales</taxon>
        <taxon>Clostridiaceae</taxon>
        <taxon>Youngiibacter</taxon>
    </lineage>
</organism>
<dbReference type="Proteomes" id="UP000017747">
    <property type="component" value="Unassembled WGS sequence"/>
</dbReference>
<dbReference type="InterPro" id="IPR012677">
    <property type="entry name" value="Nucleotide-bd_a/b_plait_sf"/>
</dbReference>
<accession>V7I102</accession>
<evidence type="ECO:0000256" key="2">
    <source>
        <dbReference type="ARBA" id="ARBA00022801"/>
    </source>
</evidence>
<sequence>MGKDFKNINISSDLLRSVENLGFTEMTAIQEKVIIPAMEGRNILGSSSTGSGKTLAFLMPVLERTSWEDMKASLMVLAPSRELALQIRDDYDTLGRYKKLKAVALYGKHPFKEEEASLKNRHHAICGTPGRVLDHIKRGTLDTSAIRFLVIDEVDELISRGFRDDVLAIARSLKSVRQTLMFSATIGEEVRGIASELLDDYIVIESEDEGKLNIEVEHFKVENKDKFKALLSLIYGRKPRSMIIFVNTKDECGRLKDDLEKKNIDCLKIHGGMLQEDRLKAMEAFKARQVPYLVATDVAARGIDVRDLDISLSYDFPVEKESYVHRMGRTGRNYREGSAIYFIAEHDGKNVRDVENFIGRSLGEIQEMNYGPLRTGKDSFREFQKELRKNRPKKTSVHKDITKIYINGGKKKKIRPMDIAGTLHSIPGIEPEDIGIIDVQENGSYIDILNGKGDIAIQGLSESKIKGKELRVEKARK</sequence>
<dbReference type="eggNOG" id="COG0513">
    <property type="taxonomic scope" value="Bacteria"/>
</dbReference>
<keyword evidence="2" id="KW-0378">Hydrolase</keyword>
<dbReference type="GO" id="GO:0005524">
    <property type="term" value="F:ATP binding"/>
    <property type="evidence" value="ECO:0007669"/>
    <property type="project" value="UniProtKB-KW"/>
</dbReference>
<dbReference type="InterPro" id="IPR011545">
    <property type="entry name" value="DEAD/DEAH_box_helicase_dom"/>
</dbReference>
<keyword evidence="1" id="KW-0547">Nucleotide-binding</keyword>
<gene>
    <name evidence="10" type="ORF">T472_0216465</name>
</gene>
<dbReference type="GO" id="GO:0005829">
    <property type="term" value="C:cytosol"/>
    <property type="evidence" value="ECO:0007669"/>
    <property type="project" value="TreeGrafter"/>
</dbReference>
<dbReference type="Pfam" id="PF00271">
    <property type="entry name" value="Helicase_C"/>
    <property type="match status" value="1"/>
</dbReference>
<feature type="short sequence motif" description="Q motif" evidence="6">
    <location>
        <begin position="3"/>
        <end position="31"/>
    </location>
</feature>
<dbReference type="PANTHER" id="PTHR47959:SF1">
    <property type="entry name" value="ATP-DEPENDENT RNA HELICASE DBPA"/>
    <property type="match status" value="1"/>
</dbReference>
<dbReference type="STRING" id="994573.T472_0216465"/>
<dbReference type="InterPro" id="IPR050079">
    <property type="entry name" value="DEAD_box_RNA_helicase"/>
</dbReference>
<evidence type="ECO:0000256" key="5">
    <source>
        <dbReference type="ARBA" id="ARBA00038437"/>
    </source>
</evidence>
<evidence type="ECO:0000256" key="4">
    <source>
        <dbReference type="ARBA" id="ARBA00022840"/>
    </source>
</evidence>
<name>V7I102_9CLOT</name>
<dbReference type="PROSITE" id="PS51192">
    <property type="entry name" value="HELICASE_ATP_BIND_1"/>
    <property type="match status" value="1"/>
</dbReference>
<dbReference type="CDD" id="cd00268">
    <property type="entry name" value="DEADc"/>
    <property type="match status" value="1"/>
</dbReference>
<dbReference type="SMART" id="SM00487">
    <property type="entry name" value="DEXDc"/>
    <property type="match status" value="1"/>
</dbReference>